<reference evidence="6" key="1">
    <citation type="submission" date="2021-02" db="EMBL/GenBank/DDBJ databases">
        <authorList>
            <person name="Nowell W R."/>
        </authorList>
    </citation>
    <scope>NUCLEOTIDE SEQUENCE</scope>
</reference>
<dbReference type="InterPro" id="IPR007588">
    <property type="entry name" value="Znf_FLYWCH"/>
</dbReference>
<keyword evidence="2" id="KW-0863">Zinc-finger</keyword>
<dbReference type="Pfam" id="PF04500">
    <property type="entry name" value="FLYWCH"/>
    <property type="match status" value="1"/>
</dbReference>
<sequence>MYTNNNIMPPVTSSALYSSNTSYTSSHQHLLNSHNQRMPLFYTSALSSSQIHHSKPTFQQHIQYPHQYQSQPHSLSPDEWDLILSFRMMRNLNPLPSFQSSSPSAHHNVDNTISYQASYPSYQTGPQMQSSAYYTTVPTLLSTPHYNTTLSIYPHTISTASSSLPQFATDNPSPSLSTTSDSSPMLHHTKASQSTISFTTHAASSPCYTTANLLQTHHTATTFSSASLSVQQELETQFGFLQAQLNHQKYLPTHTSPNHQNYSPTQRDDAHSTIQLSSSHLPSQHLPTRSITPQSPLQKSSQHLSPQLPPQSSPQLPPQSSPQQSPSQHLSPQSSPQQSSSQSTMEHLYLHSPTSTTTSLVLISPMQQQQKLQNQASNTQSTAVYQYDPLLKGPTIQLLDTTKPYEIGDTIKVGGRILQSDPTSMKYWLEDDLTITETVTGSHILNMAGYSYLVKNSGKNFTTWECEQRRNHQCSRIIIRSSDPKLIYTFRIYSIQGDHIHEPTPNNIEIRKFKQRIRTRCLNELSNPRSIYDNELLKGKYTAEMLKVLPTFYNIQSQLYRIRQENLPKSPTDLNFVLHAGFKSTDKGERFLIYDSKDVQPPYMLAPTEAGRLLIYASDLQLSILAKSHRVGSDGTFQTSASIVQQNYIIMAELEEKYSVPTVFCLCEKKNYETYQLILQVLKISIGNLKLDFTPRYWISDYEDALVKAIKQEIMALGFLPAHEIKKAYQDIIKPQIKDVPTQPVALRFQ</sequence>
<evidence type="ECO:0000256" key="1">
    <source>
        <dbReference type="ARBA" id="ARBA00022723"/>
    </source>
</evidence>
<feature type="compositionally biased region" description="Low complexity" evidence="4">
    <location>
        <begin position="169"/>
        <end position="184"/>
    </location>
</feature>
<gene>
    <name evidence="6" type="ORF">FNK824_LOCUS23086</name>
</gene>
<protein>
    <recommendedName>
        <fullName evidence="5">FLYWCH-type domain-containing protein</fullName>
    </recommendedName>
</protein>
<evidence type="ECO:0000313" key="7">
    <source>
        <dbReference type="Proteomes" id="UP000663874"/>
    </source>
</evidence>
<evidence type="ECO:0000259" key="5">
    <source>
        <dbReference type="Pfam" id="PF04500"/>
    </source>
</evidence>
<name>A0A819KF45_9BILA</name>
<evidence type="ECO:0000256" key="3">
    <source>
        <dbReference type="ARBA" id="ARBA00022833"/>
    </source>
</evidence>
<dbReference type="Gene3D" id="2.20.25.240">
    <property type="match status" value="1"/>
</dbReference>
<accession>A0A819KF45</accession>
<keyword evidence="3" id="KW-0862">Zinc</keyword>
<evidence type="ECO:0000313" key="6">
    <source>
        <dbReference type="EMBL" id="CAF3948559.1"/>
    </source>
</evidence>
<feature type="compositionally biased region" description="Pro residues" evidence="4">
    <location>
        <begin position="307"/>
        <end position="320"/>
    </location>
</feature>
<comment type="caution">
    <text evidence="6">The sequence shown here is derived from an EMBL/GenBank/DDBJ whole genome shotgun (WGS) entry which is preliminary data.</text>
</comment>
<feature type="region of interest" description="Disordered" evidence="4">
    <location>
        <begin position="251"/>
        <end position="351"/>
    </location>
</feature>
<feature type="compositionally biased region" description="Low complexity" evidence="4">
    <location>
        <begin position="321"/>
        <end position="343"/>
    </location>
</feature>
<feature type="compositionally biased region" description="Polar residues" evidence="4">
    <location>
        <begin position="251"/>
        <end position="265"/>
    </location>
</feature>
<feature type="region of interest" description="Disordered" evidence="4">
    <location>
        <begin position="164"/>
        <end position="190"/>
    </location>
</feature>
<dbReference type="Proteomes" id="UP000663874">
    <property type="component" value="Unassembled WGS sequence"/>
</dbReference>
<evidence type="ECO:0000256" key="2">
    <source>
        <dbReference type="ARBA" id="ARBA00022771"/>
    </source>
</evidence>
<evidence type="ECO:0000256" key="4">
    <source>
        <dbReference type="SAM" id="MobiDB-lite"/>
    </source>
</evidence>
<proteinExistence type="predicted"/>
<dbReference type="EMBL" id="CAJOBE010004819">
    <property type="protein sequence ID" value="CAF3948559.1"/>
    <property type="molecule type" value="Genomic_DNA"/>
</dbReference>
<dbReference type="AlphaFoldDB" id="A0A819KF45"/>
<organism evidence="6 7">
    <name type="scientific">Rotaria sordida</name>
    <dbReference type="NCBI Taxonomy" id="392033"/>
    <lineage>
        <taxon>Eukaryota</taxon>
        <taxon>Metazoa</taxon>
        <taxon>Spiralia</taxon>
        <taxon>Gnathifera</taxon>
        <taxon>Rotifera</taxon>
        <taxon>Eurotatoria</taxon>
        <taxon>Bdelloidea</taxon>
        <taxon>Philodinida</taxon>
        <taxon>Philodinidae</taxon>
        <taxon>Rotaria</taxon>
    </lineage>
</organism>
<keyword evidence="1" id="KW-0479">Metal-binding</keyword>
<feature type="compositionally biased region" description="Low complexity" evidence="4">
    <location>
        <begin position="275"/>
        <end position="306"/>
    </location>
</feature>
<dbReference type="GO" id="GO:0008270">
    <property type="term" value="F:zinc ion binding"/>
    <property type="evidence" value="ECO:0007669"/>
    <property type="project" value="UniProtKB-KW"/>
</dbReference>
<feature type="domain" description="FLYWCH-type" evidence="5">
    <location>
        <begin position="440"/>
        <end position="489"/>
    </location>
</feature>